<dbReference type="Proteomes" id="UP000002526">
    <property type="component" value="Chromosome"/>
</dbReference>
<keyword evidence="2" id="KW-1185">Reference proteome</keyword>
<dbReference type="OrthoDB" id="8253490at2"/>
<accession>Q89MV0</accession>
<dbReference type="EMBL" id="BA000040">
    <property type="protein sequence ID" value="BAC49357.1"/>
    <property type="molecule type" value="Genomic_DNA"/>
</dbReference>
<name>Q89MV0_BRADU</name>
<gene>
    <name evidence="1" type="ordered locus">bsr4092</name>
</gene>
<proteinExistence type="predicted"/>
<dbReference type="AlphaFoldDB" id="Q89MV0"/>
<evidence type="ECO:0000313" key="1">
    <source>
        <dbReference type="EMBL" id="BAC49357.1"/>
    </source>
</evidence>
<sequence length="89" mass="9824">MFCPTGLGCCRARREGLGLGSQPHRHCEEPLRRSNPDYLCGRILDCFAALAMTGGRQHRDAASRDVVDDTGVTKSTRSTCVQARHQFFA</sequence>
<protein>
    <submittedName>
        <fullName evidence="1">Bsr4092 protein</fullName>
    </submittedName>
</protein>
<dbReference type="EnsemblBacteria" id="BAC49357">
    <property type="protein sequence ID" value="BAC49357"/>
    <property type="gene ID" value="BAC49357"/>
</dbReference>
<organism evidence="1 2">
    <name type="scientific">Bradyrhizobium diazoefficiens (strain JCM 10833 / BCRC 13528 / IAM 13628 / NBRC 14792 / USDA 110)</name>
    <dbReference type="NCBI Taxonomy" id="224911"/>
    <lineage>
        <taxon>Bacteria</taxon>
        <taxon>Pseudomonadati</taxon>
        <taxon>Pseudomonadota</taxon>
        <taxon>Alphaproteobacteria</taxon>
        <taxon>Hyphomicrobiales</taxon>
        <taxon>Nitrobacteraceae</taxon>
        <taxon>Bradyrhizobium</taxon>
    </lineage>
</organism>
<dbReference type="KEGG" id="bja:bsr4092"/>
<dbReference type="InParanoid" id="Q89MV0"/>
<dbReference type="HOGENOM" id="CLU_2448773_0_0_5"/>
<reference evidence="2" key="1">
    <citation type="journal article" date="2002" name="DNA Res.">
        <title>Complete genomic sequence of nitrogen-fixing symbiotic bacterium Bradyrhizobium japonicum USDA110.</title>
        <authorList>
            <person name="Kaneko T."/>
            <person name="Nakamura Y."/>
            <person name="Sato S."/>
            <person name="Minamisawa K."/>
            <person name="Uchiumi T."/>
            <person name="Sasamoto S."/>
            <person name="Watanabe A."/>
            <person name="Idesawa K."/>
            <person name="Iriguchi M."/>
            <person name="Kawashima K."/>
            <person name="Kohara M."/>
            <person name="Matsumoto M."/>
            <person name="Shimpo S."/>
            <person name="Tsuruoka H."/>
            <person name="Wada T."/>
            <person name="Yamada M."/>
            <person name="Tabata S."/>
        </authorList>
    </citation>
    <scope>NUCLEOTIDE SEQUENCE [LARGE SCALE GENOMIC DNA]</scope>
    <source>
        <strain evidence="2">JCM 10833 / BCRC 13528 / IAM 13628 / NBRC 14792 / USDA 110</strain>
    </source>
</reference>
<evidence type="ECO:0000313" key="2">
    <source>
        <dbReference type="Proteomes" id="UP000002526"/>
    </source>
</evidence>